<feature type="coiled-coil region" evidence="15">
    <location>
        <begin position="417"/>
        <end position="503"/>
    </location>
</feature>
<dbReference type="OrthoDB" id="79940at2759"/>
<dbReference type="InterPro" id="IPR000306">
    <property type="entry name" value="Znf_FYVE"/>
</dbReference>
<dbReference type="SUPFAM" id="SSF57903">
    <property type="entry name" value="FYVE/PHD zinc finger"/>
    <property type="match status" value="1"/>
</dbReference>
<evidence type="ECO:0000256" key="15">
    <source>
        <dbReference type="SAM" id="Coils"/>
    </source>
</evidence>
<evidence type="ECO:0000256" key="9">
    <source>
        <dbReference type="ARBA" id="ARBA00022753"/>
    </source>
</evidence>
<keyword evidence="4" id="KW-0813">Transport</keyword>
<keyword evidence="7" id="KW-0254">Endocytosis</keyword>
<dbReference type="GO" id="GO:0015031">
    <property type="term" value="P:protein transport"/>
    <property type="evidence" value="ECO:0007669"/>
    <property type="project" value="UniProtKB-KW"/>
</dbReference>
<gene>
    <name evidence="18" type="ORF">X777_06426</name>
</gene>
<dbReference type="GO" id="GO:0008083">
    <property type="term" value="F:growth factor activity"/>
    <property type="evidence" value="ECO:0007669"/>
    <property type="project" value="InterPro"/>
</dbReference>
<evidence type="ECO:0000256" key="11">
    <source>
        <dbReference type="ARBA" id="ARBA00022833"/>
    </source>
</evidence>
<dbReference type="CDD" id="cd15739">
    <property type="entry name" value="FYVE_RABE_unchar"/>
    <property type="match status" value="1"/>
</dbReference>
<proteinExistence type="inferred from homology"/>
<protein>
    <submittedName>
        <fullName evidence="18">Rab GTPase-binding effector protein</fullName>
    </submittedName>
</protein>
<keyword evidence="12" id="KW-0653">Protein transport</keyword>
<dbReference type="InterPro" id="IPR003914">
    <property type="entry name" value="Rabaptin"/>
</dbReference>
<dbReference type="Pfam" id="PF09311">
    <property type="entry name" value="Rab5-bind"/>
    <property type="match status" value="1"/>
</dbReference>
<dbReference type="GO" id="GO:0005096">
    <property type="term" value="F:GTPase activator activity"/>
    <property type="evidence" value="ECO:0007669"/>
    <property type="project" value="InterPro"/>
</dbReference>
<feature type="domain" description="RING-type" evidence="16">
    <location>
        <begin position="539"/>
        <end position="587"/>
    </location>
</feature>
<accession>A0A026WCE0</accession>
<keyword evidence="8" id="KW-0479">Metal-binding</keyword>
<dbReference type="InterPro" id="IPR017907">
    <property type="entry name" value="Znf_RING_CS"/>
</dbReference>
<dbReference type="PANTHER" id="PTHR31179:SF7">
    <property type="entry name" value="FYVE-TYPE DOMAIN-CONTAINING PROTEIN"/>
    <property type="match status" value="1"/>
</dbReference>
<evidence type="ECO:0000256" key="10">
    <source>
        <dbReference type="ARBA" id="ARBA00022771"/>
    </source>
</evidence>
<keyword evidence="13 15" id="KW-0175">Coiled coil</keyword>
<dbReference type="InterPro" id="IPR017455">
    <property type="entry name" value="Znf_FYVE-rel"/>
</dbReference>
<evidence type="ECO:0000256" key="2">
    <source>
        <dbReference type="ARBA" id="ARBA00004496"/>
    </source>
</evidence>
<dbReference type="OMA" id="EMMHSIV"/>
<dbReference type="InterPro" id="IPR018514">
    <property type="entry name" value="Rabaptin_CC"/>
</dbReference>
<comment type="similarity">
    <text evidence="3">Belongs to the rabaptin family.</text>
</comment>
<dbReference type="PROSITE" id="PS50089">
    <property type="entry name" value="ZF_RING_2"/>
    <property type="match status" value="1"/>
</dbReference>
<evidence type="ECO:0000259" key="16">
    <source>
        <dbReference type="PROSITE" id="PS50089"/>
    </source>
</evidence>
<evidence type="ECO:0000256" key="13">
    <source>
        <dbReference type="ARBA" id="ARBA00023054"/>
    </source>
</evidence>
<dbReference type="AlphaFoldDB" id="A0A026WCE0"/>
<dbReference type="PROSITE" id="PS50178">
    <property type="entry name" value="ZF_FYVE"/>
    <property type="match status" value="1"/>
</dbReference>
<evidence type="ECO:0000256" key="4">
    <source>
        <dbReference type="ARBA" id="ARBA00022448"/>
    </source>
</evidence>
<keyword evidence="6" id="KW-0597">Phosphoprotein</keyword>
<evidence type="ECO:0000259" key="17">
    <source>
        <dbReference type="PROSITE" id="PS50178"/>
    </source>
</evidence>
<feature type="coiled-coil region" evidence="15">
    <location>
        <begin position="21"/>
        <end position="148"/>
    </location>
</feature>
<dbReference type="FunFam" id="1.20.5.730:FF:000005">
    <property type="entry name" value="RABaptiN (Rab effector)"/>
    <property type="match status" value="1"/>
</dbReference>
<evidence type="ECO:0000313" key="18">
    <source>
        <dbReference type="EMBL" id="EZA53346.1"/>
    </source>
</evidence>
<dbReference type="SMART" id="SM00064">
    <property type="entry name" value="FYVE"/>
    <property type="match status" value="1"/>
</dbReference>
<dbReference type="Gene3D" id="3.30.40.10">
    <property type="entry name" value="Zinc/RING finger domain, C3HC4 (zinc finger)"/>
    <property type="match status" value="1"/>
</dbReference>
<evidence type="ECO:0000256" key="5">
    <source>
        <dbReference type="ARBA" id="ARBA00022490"/>
    </source>
</evidence>
<evidence type="ECO:0000256" key="7">
    <source>
        <dbReference type="ARBA" id="ARBA00022583"/>
    </source>
</evidence>
<dbReference type="GO" id="GO:0006897">
    <property type="term" value="P:endocytosis"/>
    <property type="evidence" value="ECO:0007669"/>
    <property type="project" value="UniProtKB-KW"/>
</dbReference>
<dbReference type="PANTHER" id="PTHR31179">
    <property type="entry name" value="RAB GTPASE-BINDING EFFECTOR PROTEIN"/>
    <property type="match status" value="1"/>
</dbReference>
<dbReference type="Gene3D" id="1.20.5.730">
    <property type="entry name" value="Single helix bin"/>
    <property type="match status" value="1"/>
</dbReference>
<evidence type="ECO:0000256" key="14">
    <source>
        <dbReference type="PROSITE-ProRule" id="PRU00175"/>
    </source>
</evidence>
<feature type="coiled-coil region" evidence="15">
    <location>
        <begin position="201"/>
        <end position="281"/>
    </location>
</feature>
<dbReference type="EMBL" id="KK107293">
    <property type="protein sequence ID" value="EZA53346.1"/>
    <property type="molecule type" value="Genomic_DNA"/>
</dbReference>
<keyword evidence="19" id="KW-1185">Reference proteome</keyword>
<feature type="domain" description="FYVE-type" evidence="17">
    <location>
        <begin position="533"/>
        <end position="591"/>
    </location>
</feature>
<evidence type="ECO:0000256" key="6">
    <source>
        <dbReference type="ARBA" id="ARBA00022553"/>
    </source>
</evidence>
<evidence type="ECO:0000313" key="19">
    <source>
        <dbReference type="Proteomes" id="UP000053097"/>
    </source>
</evidence>
<reference evidence="18 19" key="1">
    <citation type="journal article" date="2014" name="Curr. Biol.">
        <title>The genome of the clonal raider ant Cerapachys biroi.</title>
        <authorList>
            <person name="Oxley P.R."/>
            <person name="Ji L."/>
            <person name="Fetter-Pruneda I."/>
            <person name="McKenzie S.K."/>
            <person name="Li C."/>
            <person name="Hu H."/>
            <person name="Zhang G."/>
            <person name="Kronauer D.J."/>
        </authorList>
    </citation>
    <scope>NUCLEOTIDE SEQUENCE [LARGE SCALE GENOMIC DNA]</scope>
</reference>
<dbReference type="Pfam" id="PF03528">
    <property type="entry name" value="Rabaptin"/>
    <property type="match status" value="1"/>
</dbReference>
<dbReference type="Pfam" id="PF01363">
    <property type="entry name" value="FYVE"/>
    <property type="match status" value="1"/>
</dbReference>
<dbReference type="GO" id="GO:0005769">
    <property type="term" value="C:early endosome"/>
    <property type="evidence" value="ECO:0007669"/>
    <property type="project" value="UniProtKB-SubCell"/>
</dbReference>
<keyword evidence="10 14" id="KW-0863">Zinc-finger</keyword>
<keyword evidence="11" id="KW-0862">Zinc</keyword>
<keyword evidence="5" id="KW-0963">Cytoplasm</keyword>
<dbReference type="InterPro" id="IPR011011">
    <property type="entry name" value="Znf_FYVE_PHD"/>
</dbReference>
<dbReference type="InterPro" id="IPR001841">
    <property type="entry name" value="Znf_RING"/>
</dbReference>
<sequence length="607" mass="70568">MENQDGQAVEVNGDENPQAKINRLELENIKMREEFDVQRAKMKELFLQKEEELKWRLEENMGLQKENLRLKNELDEAKSQLVVADLKVQNDIMMEKRKAQEEIASLQQVIHETVEESSCSRKQLVSDMSKLQLALTKLQEENTLLKTQLPRDPPDGPQISLSTVTKTLARKVVSQLGADSLSLGPDNLEESMRKMVLRSLVVPLEEEIKALKEKLRSTDDELQKCKETLVKRRQQEPGSFEPSCDMCANYEAQLVKVEATAKDLEKQVLDSQRMLQAQKEDLAKEVEFRKEMEGKWNEKKEEHKIKVAELTVTSQTAQQHLVELKKTYEEELCKLTRGREEVQRHLTMLQKENENLVGKHSKHSQQLQSESINMPNTVEELHISLLKMREDLITARVGQEVAQEKGETLRYEVTLLREQMEQESRVKEQDISVLKNEISGLRAQLDKYMRDHRTLADREEKLDRLEKQLQELQKEKKDAELAITELRQRVMSLQQELDTSEAVQKDFVRLSQSLQVQLENIRQEDSEVRWQHEEDVEECPNCHNTFSVTKKKVHCRHCGHIFCQSCLTRVVNSGPKQRPSRVCDVCHTLLVRDTAPYFSQEPPHTPT</sequence>
<dbReference type="PROSITE" id="PS00518">
    <property type="entry name" value="ZF_RING_1"/>
    <property type="match status" value="1"/>
</dbReference>
<dbReference type="InterPro" id="IPR015390">
    <property type="entry name" value="Rabaptin_Rab5-bd_dom"/>
</dbReference>
<dbReference type="Proteomes" id="UP000053097">
    <property type="component" value="Unassembled WGS sequence"/>
</dbReference>
<dbReference type="GO" id="GO:0008270">
    <property type="term" value="F:zinc ion binding"/>
    <property type="evidence" value="ECO:0007669"/>
    <property type="project" value="UniProtKB-KW"/>
</dbReference>
<evidence type="ECO:0000256" key="1">
    <source>
        <dbReference type="ARBA" id="ARBA00004412"/>
    </source>
</evidence>
<dbReference type="STRING" id="2015173.A0A026WCE0"/>
<keyword evidence="9" id="KW-0967">Endosome</keyword>
<evidence type="ECO:0000256" key="8">
    <source>
        <dbReference type="ARBA" id="ARBA00022723"/>
    </source>
</evidence>
<evidence type="ECO:0000256" key="3">
    <source>
        <dbReference type="ARBA" id="ARBA00006603"/>
    </source>
</evidence>
<comment type="subcellular location">
    <subcellularLocation>
        <location evidence="2">Cytoplasm</location>
    </subcellularLocation>
    <subcellularLocation>
        <location evidence="1">Early endosome</location>
    </subcellularLocation>
</comment>
<organism evidence="18 19">
    <name type="scientific">Ooceraea biroi</name>
    <name type="common">Clonal raider ant</name>
    <name type="synonym">Cerapachys biroi</name>
    <dbReference type="NCBI Taxonomy" id="2015173"/>
    <lineage>
        <taxon>Eukaryota</taxon>
        <taxon>Metazoa</taxon>
        <taxon>Ecdysozoa</taxon>
        <taxon>Arthropoda</taxon>
        <taxon>Hexapoda</taxon>
        <taxon>Insecta</taxon>
        <taxon>Pterygota</taxon>
        <taxon>Neoptera</taxon>
        <taxon>Endopterygota</taxon>
        <taxon>Hymenoptera</taxon>
        <taxon>Apocrita</taxon>
        <taxon>Aculeata</taxon>
        <taxon>Formicoidea</taxon>
        <taxon>Formicidae</taxon>
        <taxon>Dorylinae</taxon>
        <taxon>Ooceraea</taxon>
    </lineage>
</organism>
<evidence type="ECO:0000256" key="12">
    <source>
        <dbReference type="ARBA" id="ARBA00022927"/>
    </source>
</evidence>
<name>A0A026WCE0_OOCBI</name>
<dbReference type="InterPro" id="IPR013083">
    <property type="entry name" value="Znf_RING/FYVE/PHD"/>
</dbReference>